<dbReference type="Proteomes" id="UP000320773">
    <property type="component" value="Unassembled WGS sequence"/>
</dbReference>
<evidence type="ECO:0000313" key="3">
    <source>
        <dbReference type="Proteomes" id="UP000320773"/>
    </source>
</evidence>
<feature type="transmembrane region" description="Helical" evidence="1">
    <location>
        <begin position="25"/>
        <end position="47"/>
    </location>
</feature>
<dbReference type="EMBL" id="VFPJ01000001">
    <property type="protein sequence ID" value="TQM41206.1"/>
    <property type="molecule type" value="Genomic_DNA"/>
</dbReference>
<dbReference type="InterPro" id="IPR015943">
    <property type="entry name" value="WD40/YVTN_repeat-like_dom_sf"/>
</dbReference>
<reference evidence="2 3" key="1">
    <citation type="submission" date="2019-06" db="EMBL/GenBank/DDBJ databases">
        <title>Genomic Encyclopedia of Archaeal and Bacterial Type Strains, Phase II (KMG-II): from individual species to whole genera.</title>
        <authorList>
            <person name="Goeker M."/>
        </authorList>
    </citation>
    <scope>NUCLEOTIDE SEQUENCE [LARGE SCALE GENOMIC DNA]</scope>
    <source>
        <strain evidence="2 3">DSM 24789</strain>
    </source>
</reference>
<accession>A0A543G546</accession>
<keyword evidence="1" id="KW-1133">Transmembrane helix</keyword>
<sequence>MTNCFIKNDLLINRLSIYRFKLAPGVISIMFIIYNTLIICLNSINFIQSKRFFFINLHFIYMQKKKVILLISFLLLKFHILLGQNSYKVESIKPTDELLSNTIFSTIKINNYLYISTQRGISLFDGYKFTNNSYTKNVSNNLLFSNKQIYFFEDGVGIQKMNSIYSKPTKLVPINFQDSNPNNNQYDYLYIDHDKKIWFSEINYILFLNQKTNKIHTFLIDKNRTNTIIKTAHFEPNKNEVWISCHKGVFIWNNTTESLKKHPNQVLNKNILSSILINNMAYFLTSEGDLIEYNIDTNIANCIKISKTSNYYSIATSISNNQEIILYGSNEILSYNFQTKERNIIYNSNYFINHVYFDKETKQIWVSTINGLIKLNNNYNAIENLIIPNDNLKTINTIEEDPNGNIWFSNQSNIIYLYKNKVYNTFLLPKNTICNTILYKKTNLIIATNTGIFLLKNNLFKKIITTKYNVKKIELDDKNQLWLMPEKGKIEVFDFISLHKKNDFVKNDTNFGIDNTFNDITEDNKGKIWLASWTPKGFGIWFFNEESHSFVQINDLKQFSSYLLRSYN</sequence>
<dbReference type="SUPFAM" id="SSF63829">
    <property type="entry name" value="Calcium-dependent phosphotriesterase"/>
    <property type="match status" value="1"/>
</dbReference>
<keyword evidence="1" id="KW-0812">Transmembrane</keyword>
<organism evidence="2 3">
    <name type="scientific">Flavobacterium branchiophilum</name>
    <dbReference type="NCBI Taxonomy" id="55197"/>
    <lineage>
        <taxon>Bacteria</taxon>
        <taxon>Pseudomonadati</taxon>
        <taxon>Bacteroidota</taxon>
        <taxon>Flavobacteriia</taxon>
        <taxon>Flavobacteriales</taxon>
        <taxon>Flavobacteriaceae</taxon>
        <taxon>Flavobacterium</taxon>
    </lineage>
</organism>
<dbReference type="Gene3D" id="2.130.10.10">
    <property type="entry name" value="YVTN repeat-like/Quinoprotein amine dehydrogenase"/>
    <property type="match status" value="2"/>
</dbReference>
<dbReference type="SUPFAM" id="SSF50998">
    <property type="entry name" value="Quinoprotein alcohol dehydrogenase-like"/>
    <property type="match status" value="1"/>
</dbReference>
<name>A0A543G546_9FLAO</name>
<gene>
    <name evidence="2" type="ORF">BC670_2148</name>
</gene>
<protein>
    <recommendedName>
        <fullName evidence="4">Two component regulator with propeller domain</fullName>
    </recommendedName>
</protein>
<proteinExistence type="predicted"/>
<evidence type="ECO:0008006" key="4">
    <source>
        <dbReference type="Google" id="ProtNLM"/>
    </source>
</evidence>
<evidence type="ECO:0000256" key="1">
    <source>
        <dbReference type="SAM" id="Phobius"/>
    </source>
</evidence>
<dbReference type="AlphaFoldDB" id="A0A543G546"/>
<evidence type="ECO:0000313" key="2">
    <source>
        <dbReference type="EMBL" id="TQM41206.1"/>
    </source>
</evidence>
<comment type="caution">
    <text evidence="2">The sequence shown here is derived from an EMBL/GenBank/DDBJ whole genome shotgun (WGS) entry which is preliminary data.</text>
</comment>
<keyword evidence="1" id="KW-0472">Membrane</keyword>
<feature type="transmembrane region" description="Helical" evidence="1">
    <location>
        <begin position="67"/>
        <end position="87"/>
    </location>
</feature>
<dbReference type="InterPro" id="IPR011047">
    <property type="entry name" value="Quinoprotein_ADH-like_sf"/>
</dbReference>